<name>A0A9Q3DJV1_9BASI</name>
<dbReference type="GO" id="GO:0016787">
    <property type="term" value="F:hydrolase activity"/>
    <property type="evidence" value="ECO:0007669"/>
    <property type="project" value="UniProtKB-KW"/>
</dbReference>
<evidence type="ECO:0000313" key="9">
    <source>
        <dbReference type="Proteomes" id="UP000765509"/>
    </source>
</evidence>
<proteinExistence type="predicted"/>
<keyword evidence="5" id="KW-0378">Hydrolase</keyword>
<dbReference type="GO" id="GO:0004519">
    <property type="term" value="F:endonuclease activity"/>
    <property type="evidence" value="ECO:0007669"/>
    <property type="project" value="UniProtKB-KW"/>
</dbReference>
<gene>
    <name evidence="8" type="ORF">O181_040942</name>
</gene>
<comment type="caution">
    <text evidence="8">The sequence shown here is derived from an EMBL/GenBank/DDBJ whole genome shotgun (WGS) entry which is preliminary data.</text>
</comment>
<dbReference type="Proteomes" id="UP000765509">
    <property type="component" value="Unassembled WGS sequence"/>
</dbReference>
<dbReference type="GO" id="GO:0003964">
    <property type="term" value="F:RNA-directed DNA polymerase activity"/>
    <property type="evidence" value="ECO:0007669"/>
    <property type="project" value="UniProtKB-KW"/>
</dbReference>
<evidence type="ECO:0000259" key="7">
    <source>
        <dbReference type="Pfam" id="PF17917"/>
    </source>
</evidence>
<keyword evidence="6" id="KW-0695">RNA-directed DNA polymerase</keyword>
<sequence>MYGIDLHNNKDRYFTIGDNKCQKFAFLPFKRQITVRKVLPVSLELEKFKSEQLNEGEISLHLTDKQESELSALLYNHRREFSLDKEPLGAITGHEVDIILDNERPYQPLLKRPSYTAIPNSREAPEINIKELLDLVVIRRFYIDASGDGLGAALHQVQIINDKPVEGPICFISRKIKPTEARYGASQMECLCLFLALEKLH</sequence>
<evidence type="ECO:0000256" key="5">
    <source>
        <dbReference type="ARBA" id="ARBA00022801"/>
    </source>
</evidence>
<protein>
    <recommendedName>
        <fullName evidence="7">Reverse transcriptase RNase H-like domain-containing protein</fullName>
    </recommendedName>
</protein>
<feature type="domain" description="Reverse transcriptase RNase H-like" evidence="7">
    <location>
        <begin position="141"/>
        <end position="201"/>
    </location>
</feature>
<dbReference type="Pfam" id="PF17917">
    <property type="entry name" value="RT_RNaseH"/>
    <property type="match status" value="1"/>
</dbReference>
<keyword evidence="1" id="KW-0808">Transferase</keyword>
<dbReference type="InterPro" id="IPR043502">
    <property type="entry name" value="DNA/RNA_pol_sf"/>
</dbReference>
<accession>A0A9Q3DJV1</accession>
<evidence type="ECO:0000256" key="4">
    <source>
        <dbReference type="ARBA" id="ARBA00022759"/>
    </source>
</evidence>
<evidence type="ECO:0000256" key="2">
    <source>
        <dbReference type="ARBA" id="ARBA00022695"/>
    </source>
</evidence>
<evidence type="ECO:0000256" key="1">
    <source>
        <dbReference type="ARBA" id="ARBA00022679"/>
    </source>
</evidence>
<dbReference type="AlphaFoldDB" id="A0A9Q3DJV1"/>
<keyword evidence="9" id="KW-1185">Reference proteome</keyword>
<dbReference type="OrthoDB" id="6060525at2759"/>
<evidence type="ECO:0000256" key="3">
    <source>
        <dbReference type="ARBA" id="ARBA00022722"/>
    </source>
</evidence>
<keyword evidence="2" id="KW-0548">Nucleotidyltransferase</keyword>
<evidence type="ECO:0000313" key="8">
    <source>
        <dbReference type="EMBL" id="MBW0501227.1"/>
    </source>
</evidence>
<dbReference type="SUPFAM" id="SSF56672">
    <property type="entry name" value="DNA/RNA polymerases"/>
    <property type="match status" value="1"/>
</dbReference>
<dbReference type="InterPro" id="IPR041373">
    <property type="entry name" value="RT_RNaseH"/>
</dbReference>
<organism evidence="8 9">
    <name type="scientific">Austropuccinia psidii MF-1</name>
    <dbReference type="NCBI Taxonomy" id="1389203"/>
    <lineage>
        <taxon>Eukaryota</taxon>
        <taxon>Fungi</taxon>
        <taxon>Dikarya</taxon>
        <taxon>Basidiomycota</taxon>
        <taxon>Pucciniomycotina</taxon>
        <taxon>Pucciniomycetes</taxon>
        <taxon>Pucciniales</taxon>
        <taxon>Sphaerophragmiaceae</taxon>
        <taxon>Austropuccinia</taxon>
    </lineage>
</organism>
<evidence type="ECO:0000256" key="6">
    <source>
        <dbReference type="ARBA" id="ARBA00022918"/>
    </source>
</evidence>
<reference evidence="8" key="1">
    <citation type="submission" date="2021-03" db="EMBL/GenBank/DDBJ databases">
        <title>Draft genome sequence of rust myrtle Austropuccinia psidii MF-1, a brazilian biotype.</title>
        <authorList>
            <person name="Quecine M.C."/>
            <person name="Pachon D.M.R."/>
            <person name="Bonatelli M.L."/>
            <person name="Correr F.H."/>
            <person name="Franceschini L.M."/>
            <person name="Leite T.F."/>
            <person name="Margarido G.R.A."/>
            <person name="Almeida C.A."/>
            <person name="Ferrarezi J.A."/>
            <person name="Labate C.A."/>
        </authorList>
    </citation>
    <scope>NUCLEOTIDE SEQUENCE</scope>
    <source>
        <strain evidence="8">MF-1</strain>
    </source>
</reference>
<keyword evidence="3" id="KW-0540">Nuclease</keyword>
<keyword evidence="4" id="KW-0255">Endonuclease</keyword>
<dbReference type="EMBL" id="AVOT02016218">
    <property type="protein sequence ID" value="MBW0501227.1"/>
    <property type="molecule type" value="Genomic_DNA"/>
</dbReference>